<feature type="domain" description="PX" evidence="3">
    <location>
        <begin position="86"/>
        <end position="196"/>
    </location>
</feature>
<dbReference type="GO" id="GO:0006886">
    <property type="term" value="P:intracellular protein transport"/>
    <property type="evidence" value="ECO:0007669"/>
    <property type="project" value="TreeGrafter"/>
</dbReference>
<evidence type="ECO:0000256" key="2">
    <source>
        <dbReference type="SAM" id="MobiDB-lite"/>
    </source>
</evidence>
<evidence type="ECO:0000313" key="5">
    <source>
        <dbReference type="Proteomes" id="UP000242875"/>
    </source>
</evidence>
<dbReference type="InterPro" id="IPR036871">
    <property type="entry name" value="PX_dom_sf"/>
</dbReference>
<gene>
    <name evidence="4" type="ORF">BZG36_04382</name>
</gene>
<name>A0A261XVT1_9FUNG</name>
<protein>
    <recommendedName>
        <fullName evidence="3">PX domain-containing protein</fullName>
    </recommendedName>
</protein>
<dbReference type="AlphaFoldDB" id="A0A261XVT1"/>
<feature type="region of interest" description="Disordered" evidence="2">
    <location>
        <begin position="1"/>
        <end position="78"/>
    </location>
</feature>
<keyword evidence="1" id="KW-0175">Coiled coil</keyword>
<dbReference type="SMART" id="SM00312">
    <property type="entry name" value="PX"/>
    <property type="match status" value="1"/>
</dbReference>
<proteinExistence type="predicted"/>
<dbReference type="PANTHER" id="PTHR47433">
    <property type="entry name" value="VACUOLAR PROTEIN SORTING-ASSOCIATED PROTEIN 17"/>
    <property type="match status" value="1"/>
</dbReference>
<dbReference type="Gene3D" id="1.20.1270.60">
    <property type="entry name" value="Arfaptin homology (AH) domain/BAR domain"/>
    <property type="match status" value="1"/>
</dbReference>
<dbReference type="InterPro" id="IPR027267">
    <property type="entry name" value="AH/BAR_dom_sf"/>
</dbReference>
<evidence type="ECO:0000259" key="3">
    <source>
        <dbReference type="SMART" id="SM00312"/>
    </source>
</evidence>
<feature type="coiled-coil region" evidence="1">
    <location>
        <begin position="364"/>
        <end position="422"/>
    </location>
</feature>
<dbReference type="GO" id="GO:0005768">
    <property type="term" value="C:endosome"/>
    <property type="evidence" value="ECO:0007669"/>
    <property type="project" value="TreeGrafter"/>
</dbReference>
<sequence length="480" mass="53601">MSDPLSTLYGSEDTYHSPWASADGYSGYVGSNDQSSAFQTASQSAYTGQDEWNTPNDHSGDLPANPPIQHTDASENKLTPQEEAKPVIGWQVTVTGSSVQQGNQKPETILHLEIETCNDTLSIYRSYNDFVTLSHRLNVAHPEAIIPVLPTITQDTRPGAEVEMRLKNKLQIWLCRVNEHAVLGESPYFEEFLRLGNYEPVPLSNQTKNRFGAIRRITSNLGSRAVVSMVDPEGQTIAITEEVDKISDALQQMSKNLQSVDKAQRALGQGYEDLHSHLAEFQTKVLNPDKDHELVRQVYPCYLAFLITIDISTTNDLAGTLSLVADLYKAQSEASLRLITDAINYRGEQIKTVKDRLELKHSALQQHLAARKTADNKLRALERLKSSNNIKPEKVNEAIRDSEDAQEATQLAERRHEHLQQALQSDVWQNFVPQSQTDMNEALLHYVNTNIAGESNALIALKNCQLHIQQYMTAKGVSAD</sequence>
<keyword evidence="5" id="KW-1185">Reference proteome</keyword>
<evidence type="ECO:0000256" key="1">
    <source>
        <dbReference type="SAM" id="Coils"/>
    </source>
</evidence>
<dbReference type="PANTHER" id="PTHR47433:SF1">
    <property type="entry name" value="VACUOLAR PROTEIN SORTING-ASSOCIATED PROTEIN 17"/>
    <property type="match status" value="1"/>
</dbReference>
<dbReference type="GO" id="GO:0030905">
    <property type="term" value="C:retromer, tubulation complex"/>
    <property type="evidence" value="ECO:0007669"/>
    <property type="project" value="TreeGrafter"/>
</dbReference>
<organism evidence="4 5">
    <name type="scientific">Bifiguratus adelaidae</name>
    <dbReference type="NCBI Taxonomy" id="1938954"/>
    <lineage>
        <taxon>Eukaryota</taxon>
        <taxon>Fungi</taxon>
        <taxon>Fungi incertae sedis</taxon>
        <taxon>Mucoromycota</taxon>
        <taxon>Mucoromycotina</taxon>
        <taxon>Endogonomycetes</taxon>
        <taxon>Endogonales</taxon>
        <taxon>Endogonales incertae sedis</taxon>
        <taxon>Bifiguratus</taxon>
    </lineage>
</organism>
<dbReference type="InterPro" id="IPR053055">
    <property type="entry name" value="VPS17"/>
</dbReference>
<dbReference type="GO" id="GO:0042147">
    <property type="term" value="P:retrograde transport, endosome to Golgi"/>
    <property type="evidence" value="ECO:0007669"/>
    <property type="project" value="TreeGrafter"/>
</dbReference>
<dbReference type="GO" id="GO:0032266">
    <property type="term" value="F:phosphatidylinositol-3-phosphate binding"/>
    <property type="evidence" value="ECO:0007669"/>
    <property type="project" value="TreeGrafter"/>
</dbReference>
<feature type="compositionally biased region" description="Polar residues" evidence="2">
    <location>
        <begin position="46"/>
        <end position="57"/>
    </location>
</feature>
<dbReference type="Gene3D" id="3.30.1520.10">
    <property type="entry name" value="Phox-like domain"/>
    <property type="match status" value="1"/>
</dbReference>
<dbReference type="Proteomes" id="UP000242875">
    <property type="component" value="Unassembled WGS sequence"/>
</dbReference>
<reference evidence="4 5" key="1">
    <citation type="journal article" date="2017" name="Mycologia">
        <title>Bifiguratus adelaidae, gen. et sp. nov., a new member of Mucoromycotina in endophytic and soil-dwelling habitats.</title>
        <authorList>
            <person name="Torres-Cruz T.J."/>
            <person name="Billingsley Tobias T.L."/>
            <person name="Almatruk M."/>
            <person name="Hesse C."/>
            <person name="Kuske C.R."/>
            <person name="Desiro A."/>
            <person name="Benucci G.M."/>
            <person name="Bonito G."/>
            <person name="Stajich J.E."/>
            <person name="Dunlap C."/>
            <person name="Arnold A.E."/>
            <person name="Porras-Alfaro A."/>
        </authorList>
    </citation>
    <scope>NUCLEOTIDE SEQUENCE [LARGE SCALE GENOMIC DNA]</scope>
    <source>
        <strain evidence="4 5">AZ0501</strain>
    </source>
</reference>
<dbReference type="OrthoDB" id="9976382at2759"/>
<accession>A0A261XVT1</accession>
<dbReference type="EMBL" id="MVBO01000161">
    <property type="protein sequence ID" value="OZJ02344.1"/>
    <property type="molecule type" value="Genomic_DNA"/>
</dbReference>
<comment type="caution">
    <text evidence="4">The sequence shown here is derived from an EMBL/GenBank/DDBJ whole genome shotgun (WGS) entry which is preliminary data.</text>
</comment>
<evidence type="ECO:0000313" key="4">
    <source>
        <dbReference type="EMBL" id="OZJ02344.1"/>
    </source>
</evidence>
<dbReference type="CDD" id="cd06093">
    <property type="entry name" value="PX_domain"/>
    <property type="match status" value="1"/>
</dbReference>
<dbReference type="SUPFAM" id="SSF64268">
    <property type="entry name" value="PX domain"/>
    <property type="match status" value="1"/>
</dbReference>
<feature type="compositionally biased region" description="Low complexity" evidence="2">
    <location>
        <begin position="34"/>
        <end position="45"/>
    </location>
</feature>
<dbReference type="InterPro" id="IPR001683">
    <property type="entry name" value="PX_dom"/>
</dbReference>
<dbReference type="GO" id="GO:0005829">
    <property type="term" value="C:cytosol"/>
    <property type="evidence" value="ECO:0007669"/>
    <property type="project" value="GOC"/>
</dbReference>
<dbReference type="Pfam" id="PF00787">
    <property type="entry name" value="PX"/>
    <property type="match status" value="1"/>
</dbReference>